<dbReference type="Gene3D" id="3.40.630.30">
    <property type="match status" value="1"/>
</dbReference>
<dbReference type="PATRIC" id="fig|1195763.3.peg.2619"/>
<dbReference type="Pfam" id="PF00583">
    <property type="entry name" value="Acetyltransf_1"/>
    <property type="match status" value="1"/>
</dbReference>
<dbReference type="InterPro" id="IPR000182">
    <property type="entry name" value="GNAT_dom"/>
</dbReference>
<dbReference type="Proteomes" id="UP000036097">
    <property type="component" value="Unassembled WGS sequence"/>
</dbReference>
<keyword evidence="2" id="KW-0808">Transferase</keyword>
<dbReference type="PANTHER" id="PTHR43415:SF3">
    <property type="entry name" value="GNAT-FAMILY ACETYLTRANSFERASE"/>
    <property type="match status" value="1"/>
</dbReference>
<proteinExistence type="predicted"/>
<accession>A0A0J1H082</accession>
<feature type="domain" description="N-acetyltransferase" evidence="1">
    <location>
        <begin position="1"/>
        <end position="129"/>
    </location>
</feature>
<dbReference type="GO" id="GO:0016747">
    <property type="term" value="F:acyltransferase activity, transferring groups other than amino-acyl groups"/>
    <property type="evidence" value="ECO:0007669"/>
    <property type="project" value="InterPro"/>
</dbReference>
<dbReference type="STRING" id="1195763.ABT56_12405"/>
<dbReference type="AlphaFoldDB" id="A0A0J1H082"/>
<name>A0A0J1H082_9GAMM</name>
<dbReference type="PROSITE" id="PS51186">
    <property type="entry name" value="GNAT"/>
    <property type="match status" value="1"/>
</dbReference>
<keyword evidence="3" id="KW-1185">Reference proteome</keyword>
<organism evidence="2 3">
    <name type="scientific">Photobacterium aquae</name>
    <dbReference type="NCBI Taxonomy" id="1195763"/>
    <lineage>
        <taxon>Bacteria</taxon>
        <taxon>Pseudomonadati</taxon>
        <taxon>Pseudomonadota</taxon>
        <taxon>Gammaproteobacteria</taxon>
        <taxon>Vibrionales</taxon>
        <taxon>Vibrionaceae</taxon>
        <taxon>Photobacterium</taxon>
    </lineage>
</organism>
<dbReference type="InterPro" id="IPR016181">
    <property type="entry name" value="Acyl_CoA_acyltransferase"/>
</dbReference>
<evidence type="ECO:0000313" key="3">
    <source>
        <dbReference type="Proteomes" id="UP000036097"/>
    </source>
</evidence>
<dbReference type="PANTHER" id="PTHR43415">
    <property type="entry name" value="SPERMIDINE N(1)-ACETYLTRANSFERASE"/>
    <property type="match status" value="1"/>
</dbReference>
<dbReference type="SUPFAM" id="SSF55729">
    <property type="entry name" value="Acyl-CoA N-acyltransferases (Nat)"/>
    <property type="match status" value="1"/>
</dbReference>
<dbReference type="EMBL" id="LDOT01000015">
    <property type="protein sequence ID" value="KLV05243.1"/>
    <property type="molecule type" value="Genomic_DNA"/>
</dbReference>
<comment type="caution">
    <text evidence="2">The sequence shown here is derived from an EMBL/GenBank/DDBJ whole genome shotgun (WGS) entry which is preliminary data.</text>
</comment>
<sequence length="134" mass="15852">MERTEEAIGFVIPYSLKKHRELIESDEVIYLSIFYDDKLSGFMILHQENDQVVEFRRIVISATGYGLGQLAIKAMEQYCFQYLDCSRVWLDVFESNLRGLHIYKKLGYKIFQNTRHNGVQLLMMEKKRSQFELG</sequence>
<evidence type="ECO:0000259" key="1">
    <source>
        <dbReference type="PROSITE" id="PS51186"/>
    </source>
</evidence>
<evidence type="ECO:0000313" key="2">
    <source>
        <dbReference type="EMBL" id="KLV05243.1"/>
    </source>
</evidence>
<reference evidence="2 3" key="1">
    <citation type="submission" date="2015-05" db="EMBL/GenBank/DDBJ databases">
        <title>Photobacterium galathea sp. nov.</title>
        <authorList>
            <person name="Machado H."/>
            <person name="Gram L."/>
        </authorList>
    </citation>
    <scope>NUCLEOTIDE SEQUENCE [LARGE SCALE GENOMIC DNA]</scope>
    <source>
        <strain evidence="2 3">CGMCC 1.12159</strain>
    </source>
</reference>
<protein>
    <submittedName>
        <fullName evidence="2">Histone acetyltransferase</fullName>
    </submittedName>
</protein>
<gene>
    <name evidence="2" type="ORF">ABT56_12405</name>
</gene>